<feature type="domain" description="GmrSD restriction endonucleases N-terminal" evidence="1">
    <location>
        <begin position="9"/>
        <end position="240"/>
    </location>
</feature>
<gene>
    <name evidence="3" type="ORF">CWS31_017015</name>
</gene>
<dbReference type="RefSeq" id="WP_101342773.1">
    <property type="nucleotide sequence ID" value="NZ_PJAI02000044.1"/>
</dbReference>
<keyword evidence="4" id="KW-1185">Reference proteome</keyword>
<dbReference type="EMBL" id="PJAI02000044">
    <property type="protein sequence ID" value="TYK64186.1"/>
    <property type="molecule type" value="Genomic_DNA"/>
</dbReference>
<feature type="domain" description="GmrSD restriction endonucleases C-terminal" evidence="2">
    <location>
        <begin position="473"/>
        <end position="619"/>
    </location>
</feature>
<dbReference type="InterPro" id="IPR011089">
    <property type="entry name" value="GmrSD_C"/>
</dbReference>
<dbReference type="PANTHER" id="PTHR35149">
    <property type="entry name" value="SLL5132 PROTEIN"/>
    <property type="match status" value="1"/>
</dbReference>
<reference evidence="3 4" key="1">
    <citation type="submission" date="2019-08" db="EMBL/GenBank/DDBJ databases">
        <title>Microbe sample from Colwellia echini.</title>
        <authorList>
            <person name="Christiansen L."/>
            <person name="Pathiraja D."/>
            <person name="Schultz-Johansen M."/>
            <person name="Choi I.-G."/>
            <person name="Stougaard P."/>
        </authorList>
    </citation>
    <scope>NUCLEOTIDE SEQUENCE [LARGE SCALE GENOMIC DNA]</scope>
    <source>
        <strain evidence="3 4">A3</strain>
    </source>
</reference>
<evidence type="ECO:0000259" key="2">
    <source>
        <dbReference type="Pfam" id="PF07510"/>
    </source>
</evidence>
<evidence type="ECO:0000313" key="3">
    <source>
        <dbReference type="EMBL" id="TYK64186.1"/>
    </source>
</evidence>
<dbReference type="PANTHER" id="PTHR35149:SF1">
    <property type="entry name" value="DUF5655 DOMAIN-CONTAINING PROTEIN"/>
    <property type="match status" value="1"/>
</dbReference>
<dbReference type="Pfam" id="PF03235">
    <property type="entry name" value="GmrSD_N"/>
    <property type="match status" value="1"/>
</dbReference>
<organism evidence="3 4">
    <name type="scientific">Colwellia echini</name>
    <dbReference type="NCBI Taxonomy" id="1982103"/>
    <lineage>
        <taxon>Bacteria</taxon>
        <taxon>Pseudomonadati</taxon>
        <taxon>Pseudomonadota</taxon>
        <taxon>Gammaproteobacteria</taxon>
        <taxon>Alteromonadales</taxon>
        <taxon>Colwelliaceae</taxon>
        <taxon>Colwellia</taxon>
    </lineage>
</organism>
<dbReference type="InterPro" id="IPR004919">
    <property type="entry name" value="GmrSD_N"/>
</dbReference>
<sequence length="661" mass="78301">MKTELYSISKIFTERLLRIPDYQRGYAWGDKQLKDFWSDLSQLESGHNHYVGVLTLEDVHNDKVVNWKDDTWIIKSKCYEPHYVVDGQQRLTTVVVLIQCILEAIKENNLNYTEPQDIRKKFIFETKDQGISRSYLFGYEVDNPSYEFLKQKIFCEDSDNQLNIQETIYTNNLLNAKEFFLDKLKDMELQWIESLYTKVTQNLLFNIYSMSDEIDVHVSFETMNNRGKSLSHLELLKNRLIYLSTKLDEESYEKLKLRTSINECWKTIYHQLGRNKDNPLDDDVFLFNHFILFFGKSVNNGNSINYRRFRRGYGTNYQEYLLDVKFTTKSLSSDGEEKLTIEELYRYVSSLKTSVEKWYEISNPKGSSLDPEVVKWLEKINRIDSEECLPLIMVSLQKGTAQPLIVKFLTSIERLLFTMMLIRRSFGIDFDASRFIEWASDLSNDETTLEKIIFKMDETRDTLISDKRIINQISDSLKDGGFYRWRGLRYFMYEYEQELKSQSKTYTDKLDWELLSDDIRDHKTIEHIYPQNPRKPCWTSKFKDYSGKERSLLRHSLGNLVPLSHPKNSSFQNKPFLDKVGNSSNTIGFKYGSFSEIELTDNKQWTAVEILHRGIHLLKFMEKRWKIKFDDLAHMVNFLNLGFVLKKEKLKIHNKEIKSDS</sequence>
<evidence type="ECO:0000259" key="1">
    <source>
        <dbReference type="Pfam" id="PF03235"/>
    </source>
</evidence>
<protein>
    <submittedName>
        <fullName evidence="3">DUF262 domain-containing protein</fullName>
    </submittedName>
</protein>
<dbReference type="Pfam" id="PF07510">
    <property type="entry name" value="GmrSD_C"/>
    <property type="match status" value="1"/>
</dbReference>
<name>A0ABY3MSL3_9GAMM</name>
<accession>A0ABY3MSL3</accession>
<proteinExistence type="predicted"/>
<dbReference type="Proteomes" id="UP000815846">
    <property type="component" value="Unassembled WGS sequence"/>
</dbReference>
<comment type="caution">
    <text evidence="3">The sequence shown here is derived from an EMBL/GenBank/DDBJ whole genome shotgun (WGS) entry which is preliminary data.</text>
</comment>
<evidence type="ECO:0000313" key="4">
    <source>
        <dbReference type="Proteomes" id="UP000815846"/>
    </source>
</evidence>